<accession>A0A9K3Q8T8</accession>
<dbReference type="AlphaFoldDB" id="A0A9K3Q8T8"/>
<evidence type="ECO:0000313" key="3">
    <source>
        <dbReference type="Proteomes" id="UP000693970"/>
    </source>
</evidence>
<organism evidence="2 3">
    <name type="scientific">Nitzschia inconspicua</name>
    <dbReference type="NCBI Taxonomy" id="303405"/>
    <lineage>
        <taxon>Eukaryota</taxon>
        <taxon>Sar</taxon>
        <taxon>Stramenopiles</taxon>
        <taxon>Ochrophyta</taxon>
        <taxon>Bacillariophyta</taxon>
        <taxon>Bacillariophyceae</taxon>
        <taxon>Bacillariophycidae</taxon>
        <taxon>Bacillariales</taxon>
        <taxon>Bacillariaceae</taxon>
        <taxon>Nitzschia</taxon>
    </lineage>
</organism>
<feature type="compositionally biased region" description="Acidic residues" evidence="1">
    <location>
        <begin position="264"/>
        <end position="273"/>
    </location>
</feature>
<feature type="compositionally biased region" description="Low complexity" evidence="1">
    <location>
        <begin position="31"/>
        <end position="56"/>
    </location>
</feature>
<dbReference type="EMBL" id="JAGRRH010000001">
    <property type="protein sequence ID" value="KAG7374410.1"/>
    <property type="molecule type" value="Genomic_DNA"/>
</dbReference>
<evidence type="ECO:0000313" key="2">
    <source>
        <dbReference type="EMBL" id="KAG7374410.1"/>
    </source>
</evidence>
<feature type="compositionally biased region" description="Polar residues" evidence="1">
    <location>
        <begin position="632"/>
        <end position="648"/>
    </location>
</feature>
<feature type="region of interest" description="Disordered" evidence="1">
    <location>
        <begin position="24"/>
        <end position="65"/>
    </location>
</feature>
<feature type="compositionally biased region" description="Basic and acidic residues" evidence="1">
    <location>
        <begin position="675"/>
        <end position="686"/>
    </location>
</feature>
<reference evidence="2" key="1">
    <citation type="journal article" date="2021" name="Sci. Rep.">
        <title>Diploid genomic architecture of Nitzschia inconspicua, an elite biomass production diatom.</title>
        <authorList>
            <person name="Oliver A."/>
            <person name="Podell S."/>
            <person name="Pinowska A."/>
            <person name="Traller J.C."/>
            <person name="Smith S.R."/>
            <person name="McClure R."/>
            <person name="Beliaev A."/>
            <person name="Bohutskyi P."/>
            <person name="Hill E.A."/>
            <person name="Rabines A."/>
            <person name="Zheng H."/>
            <person name="Allen L.Z."/>
            <person name="Kuo A."/>
            <person name="Grigoriev I.V."/>
            <person name="Allen A.E."/>
            <person name="Hazlebeck D."/>
            <person name="Allen E.E."/>
        </authorList>
    </citation>
    <scope>NUCLEOTIDE SEQUENCE</scope>
    <source>
        <strain evidence="2">Hildebrandi</strain>
    </source>
</reference>
<feature type="compositionally biased region" description="Acidic residues" evidence="1">
    <location>
        <begin position="385"/>
        <end position="398"/>
    </location>
</feature>
<feature type="compositionally biased region" description="Basic and acidic residues" evidence="1">
    <location>
        <begin position="574"/>
        <end position="584"/>
    </location>
</feature>
<feature type="region of interest" description="Disordered" evidence="1">
    <location>
        <begin position="626"/>
        <end position="797"/>
    </location>
</feature>
<feature type="compositionally biased region" description="Acidic residues" evidence="1">
    <location>
        <begin position="761"/>
        <end position="773"/>
    </location>
</feature>
<comment type="caution">
    <text evidence="2">The sequence shown here is derived from an EMBL/GenBank/DDBJ whole genome shotgun (WGS) entry which is preliminary data.</text>
</comment>
<feature type="compositionally biased region" description="Basic residues" evidence="1">
    <location>
        <begin position="726"/>
        <end position="748"/>
    </location>
</feature>
<feature type="region of interest" description="Disordered" evidence="1">
    <location>
        <begin position="375"/>
        <end position="435"/>
    </location>
</feature>
<feature type="compositionally biased region" description="Polar residues" evidence="1">
    <location>
        <begin position="659"/>
        <end position="674"/>
    </location>
</feature>
<protein>
    <submittedName>
        <fullName evidence="2">Uncharacterized protein</fullName>
    </submittedName>
</protein>
<proteinExistence type="predicted"/>
<feature type="compositionally biased region" description="Polar residues" evidence="1">
    <location>
        <begin position="749"/>
        <end position="759"/>
    </location>
</feature>
<gene>
    <name evidence="2" type="ORF">IV203_013505</name>
</gene>
<name>A0A9K3Q8T8_9STRA</name>
<sequence length="797" mass="88743">MATVAIDAVIEGVTTRISTHSIPLPPTATASKEVTSVSEKSSLNVSSIEQQYQPQKSPQPPIQKRLGCRRVEDDMITSSDEEDGDEEEEVVRRKLFFTSPRLVQPDERLFPVYHSPYKNSNQRWQLVSEQAGEHRQDGTVLMIGRKISPMALRIGMTQQAAKRVRSLNLWLDHDKDILPEWLDVIASIFVNLEHLTLTEDVFPGEDETAVSARMRRLYVLYRLPYLKSIDDMIVTEQERRMARPNETDPNGSRVGVRKAWSSLLDDDEEQEEEQQQHTKVQDNPDESDVLVDQMQQIGQQPNVAHEMPVEIIHDQFGHGVINDGVYGDEIDSLGQIPRIPATMSNVSTQTAKEVGVEINQELAAKFAELNRISTATTSTTMSDEPGLDSESASDDELAGEAMLSELAASSEEFGGPESQYSQSLSQSISEEENDENIVIRHVPVGSKTTSPLNQGDVFEVNLTGKIKERNTGTSDYSIEVPTEEVVEDEKVNEMDQKFKAMRSHVLDADDNSIELVSVASTEMEWTAACGVLAFRSDRTCAPRLRIPFSRTRKVIAADAAVAAIRQAKSNVRNKQREKESEVGKKNCTPVARNDTVSTPQVGCCTFRSSQGKFFPDRRTVKANLEKDKSAAMSANKQTPPSKSLSSPFPMQFRERQKTPPRTNLVVQTSYSTDSAKSRSSVDDTKETISSPLQSINSASSSSPRTRDEKKIRAGKGDLPPPCPAPSRRKVPVPHVRARKTKHRHRSLKSSKVSARSTSVMDLEDDDDEEDDQDEISHKLECINNGDDEESLAYSEAS</sequence>
<feature type="region of interest" description="Disordered" evidence="1">
    <location>
        <begin position="570"/>
        <end position="592"/>
    </location>
</feature>
<feature type="compositionally biased region" description="Low complexity" evidence="1">
    <location>
        <begin position="417"/>
        <end position="428"/>
    </location>
</feature>
<feature type="region of interest" description="Disordered" evidence="1">
    <location>
        <begin position="264"/>
        <end position="284"/>
    </location>
</feature>
<evidence type="ECO:0000256" key="1">
    <source>
        <dbReference type="SAM" id="MobiDB-lite"/>
    </source>
</evidence>
<feature type="compositionally biased region" description="Basic and acidic residues" evidence="1">
    <location>
        <begin position="704"/>
        <end position="715"/>
    </location>
</feature>
<dbReference type="Proteomes" id="UP000693970">
    <property type="component" value="Unassembled WGS sequence"/>
</dbReference>
<feature type="compositionally biased region" description="Polar residues" evidence="1">
    <location>
        <begin position="687"/>
        <end position="703"/>
    </location>
</feature>
<dbReference type="OrthoDB" id="49664at2759"/>
<keyword evidence="3" id="KW-1185">Reference proteome</keyword>
<reference evidence="2" key="2">
    <citation type="submission" date="2021-04" db="EMBL/GenBank/DDBJ databases">
        <authorList>
            <person name="Podell S."/>
        </authorList>
    </citation>
    <scope>NUCLEOTIDE SEQUENCE</scope>
    <source>
        <strain evidence="2">Hildebrandi</strain>
    </source>
</reference>